<comment type="caution">
    <text evidence="1">The sequence shown here is derived from an EMBL/GenBank/DDBJ whole genome shotgun (WGS) entry which is preliminary data.</text>
</comment>
<organism evidence="1 2">
    <name type="scientific">Nitzschia inconspicua</name>
    <dbReference type="NCBI Taxonomy" id="303405"/>
    <lineage>
        <taxon>Eukaryota</taxon>
        <taxon>Sar</taxon>
        <taxon>Stramenopiles</taxon>
        <taxon>Ochrophyta</taxon>
        <taxon>Bacillariophyta</taxon>
        <taxon>Bacillariophyceae</taxon>
        <taxon>Bacillariophycidae</taxon>
        <taxon>Bacillariales</taxon>
        <taxon>Bacillariaceae</taxon>
        <taxon>Nitzschia</taxon>
    </lineage>
</organism>
<dbReference type="Proteomes" id="UP000693970">
    <property type="component" value="Unassembled WGS sequence"/>
</dbReference>
<keyword evidence="2" id="KW-1185">Reference proteome</keyword>
<reference evidence="1" key="2">
    <citation type="submission" date="2021-04" db="EMBL/GenBank/DDBJ databases">
        <authorList>
            <person name="Podell S."/>
        </authorList>
    </citation>
    <scope>NUCLEOTIDE SEQUENCE</scope>
    <source>
        <strain evidence="1">Hildebrandi</strain>
    </source>
</reference>
<dbReference type="EMBL" id="JAGRRH010000002">
    <property type="protein sequence ID" value="KAG7373100.1"/>
    <property type="molecule type" value="Genomic_DNA"/>
</dbReference>
<name>A0A9K3M325_9STRA</name>
<evidence type="ECO:0000313" key="1">
    <source>
        <dbReference type="EMBL" id="KAG7373100.1"/>
    </source>
</evidence>
<dbReference type="AlphaFoldDB" id="A0A9K3M325"/>
<dbReference type="OrthoDB" id="92990at2759"/>
<proteinExistence type="predicted"/>
<reference evidence="1" key="1">
    <citation type="journal article" date="2021" name="Sci. Rep.">
        <title>Diploid genomic architecture of Nitzschia inconspicua, an elite biomass production diatom.</title>
        <authorList>
            <person name="Oliver A."/>
            <person name="Podell S."/>
            <person name="Pinowska A."/>
            <person name="Traller J.C."/>
            <person name="Smith S.R."/>
            <person name="McClure R."/>
            <person name="Beliaev A."/>
            <person name="Bohutskyi P."/>
            <person name="Hill E.A."/>
            <person name="Rabines A."/>
            <person name="Zheng H."/>
            <person name="Allen L.Z."/>
            <person name="Kuo A."/>
            <person name="Grigoriev I.V."/>
            <person name="Allen A.E."/>
            <person name="Hazlebeck D."/>
            <person name="Allen E.E."/>
        </authorList>
    </citation>
    <scope>NUCLEOTIDE SEQUENCE</scope>
    <source>
        <strain evidence="1">Hildebrandi</strain>
    </source>
</reference>
<gene>
    <name evidence="1" type="ORF">IV203_033824</name>
</gene>
<evidence type="ECO:0000313" key="2">
    <source>
        <dbReference type="Proteomes" id="UP000693970"/>
    </source>
</evidence>
<sequence>MGKIFQELQRSEIFSDRREPYTVAMQLLLCSKVSTSEPHSKLSAPCDWFSVMLNAAVAVANGPSDTIYLIYNVPLRSTCAILLQPSASQTLPSSVPGNACLPWTRSLPILIFLRWSRFVSVSRRTVSMERQNSLHKIPMTPNYAPFVIGCLSSNASVTSSATTSIYRWPSTKTLPRTASALGFEEHENEIFLRWKSKTWLLYTRNLDMAPLDSSTLRLVVRRILWQALCSCACEL</sequence>
<accession>A0A9K3M325</accession>
<protein>
    <submittedName>
        <fullName evidence="1">Uncharacterized protein</fullName>
    </submittedName>
</protein>